<dbReference type="GO" id="GO:0008418">
    <property type="term" value="F:protein-N-terminal asparagine amidohydrolase activity"/>
    <property type="evidence" value="ECO:0007669"/>
    <property type="project" value="UniProtKB-UniRule"/>
</dbReference>
<reference evidence="10" key="1">
    <citation type="submission" date="2023-03" db="EMBL/GenBank/DDBJ databases">
        <title>Massive genome expansion in bonnet fungi (Mycena s.s.) driven by repeated elements and novel gene families across ecological guilds.</title>
        <authorList>
            <consortium name="Lawrence Berkeley National Laboratory"/>
            <person name="Harder C.B."/>
            <person name="Miyauchi S."/>
            <person name="Viragh M."/>
            <person name="Kuo A."/>
            <person name="Thoen E."/>
            <person name="Andreopoulos B."/>
            <person name="Lu D."/>
            <person name="Skrede I."/>
            <person name="Drula E."/>
            <person name="Henrissat B."/>
            <person name="Morin E."/>
            <person name="Kohler A."/>
            <person name="Barry K."/>
            <person name="LaButti K."/>
            <person name="Morin E."/>
            <person name="Salamov A."/>
            <person name="Lipzen A."/>
            <person name="Mereny Z."/>
            <person name="Hegedus B."/>
            <person name="Baldrian P."/>
            <person name="Stursova M."/>
            <person name="Weitz H."/>
            <person name="Taylor A."/>
            <person name="Grigoriev I.V."/>
            <person name="Nagy L.G."/>
            <person name="Martin F."/>
            <person name="Kauserud H."/>
        </authorList>
    </citation>
    <scope>NUCLEOTIDE SEQUENCE</scope>
    <source>
        <strain evidence="10">9284</strain>
    </source>
</reference>
<dbReference type="GO" id="GO:0005634">
    <property type="term" value="C:nucleus"/>
    <property type="evidence" value="ECO:0007669"/>
    <property type="project" value="TreeGrafter"/>
</dbReference>
<proteinExistence type="inferred from homology"/>
<evidence type="ECO:0000256" key="6">
    <source>
        <dbReference type="ARBA" id="ARBA00029677"/>
    </source>
</evidence>
<accession>A0AAD7BW99</accession>
<dbReference type="GO" id="GO:0005829">
    <property type="term" value="C:cytosol"/>
    <property type="evidence" value="ECO:0007669"/>
    <property type="project" value="TreeGrafter"/>
</dbReference>
<comment type="caution">
    <text evidence="10">The sequence shown here is derived from an EMBL/GenBank/DDBJ whole genome shotgun (WGS) entry which is preliminary data.</text>
</comment>
<organism evidence="10 11">
    <name type="scientific">Roridomyces roridus</name>
    <dbReference type="NCBI Taxonomy" id="1738132"/>
    <lineage>
        <taxon>Eukaryota</taxon>
        <taxon>Fungi</taxon>
        <taxon>Dikarya</taxon>
        <taxon>Basidiomycota</taxon>
        <taxon>Agaricomycotina</taxon>
        <taxon>Agaricomycetes</taxon>
        <taxon>Agaricomycetidae</taxon>
        <taxon>Agaricales</taxon>
        <taxon>Marasmiineae</taxon>
        <taxon>Mycenaceae</taxon>
        <taxon>Roridomyces</taxon>
    </lineage>
</organism>
<protein>
    <recommendedName>
        <fullName evidence="4 8">Protein N-terminal glutamine amidohydrolase</fullName>
        <ecNumber evidence="3 8">3.5.1.122</ecNumber>
    </recommendedName>
    <alternativeName>
        <fullName evidence="6 8">Protein NH2-terminal glutamine deamidase</fullName>
    </alternativeName>
</protein>
<dbReference type="AlphaFoldDB" id="A0AAD7BW99"/>
<dbReference type="EC" id="3.5.1.122" evidence="3 8"/>
<evidence type="ECO:0000256" key="8">
    <source>
        <dbReference type="RuleBase" id="RU367082"/>
    </source>
</evidence>
<evidence type="ECO:0000256" key="5">
    <source>
        <dbReference type="ARBA" id="ARBA00022801"/>
    </source>
</evidence>
<evidence type="ECO:0000256" key="7">
    <source>
        <dbReference type="ARBA" id="ARBA00048768"/>
    </source>
</evidence>
<evidence type="ECO:0000313" key="10">
    <source>
        <dbReference type="EMBL" id="KAJ7632478.1"/>
    </source>
</evidence>
<dbReference type="Gene3D" id="3.10.620.10">
    <property type="entry name" value="Protein N-terminal glutamine amidohydrolase, alpha beta roll"/>
    <property type="match status" value="1"/>
</dbReference>
<comment type="catalytic activity">
    <reaction evidence="7 8">
        <text>N-terminal L-glutaminyl-[protein] + H2O = N-terminal L-glutamyl-[protein] + NH4(+)</text>
        <dbReference type="Rhea" id="RHEA:50680"/>
        <dbReference type="Rhea" id="RHEA-COMP:12668"/>
        <dbReference type="Rhea" id="RHEA-COMP:12777"/>
        <dbReference type="ChEBI" id="CHEBI:15377"/>
        <dbReference type="ChEBI" id="CHEBI:28938"/>
        <dbReference type="ChEBI" id="CHEBI:64721"/>
        <dbReference type="ChEBI" id="CHEBI:64722"/>
        <dbReference type="EC" id="3.5.1.122"/>
    </reaction>
</comment>
<comment type="subunit">
    <text evidence="2 8">Monomer.</text>
</comment>
<dbReference type="PANTHER" id="PTHR13035">
    <property type="entry name" value="PROTEIN N-TERMINAL GLUTAMINE AMIDOHYDROLASE"/>
    <property type="match status" value="1"/>
</dbReference>
<evidence type="ECO:0000256" key="4">
    <source>
        <dbReference type="ARBA" id="ARBA00021247"/>
    </source>
</evidence>
<dbReference type="Proteomes" id="UP001221142">
    <property type="component" value="Unassembled WGS sequence"/>
</dbReference>
<evidence type="ECO:0000256" key="1">
    <source>
        <dbReference type="ARBA" id="ARBA00008985"/>
    </source>
</evidence>
<evidence type="ECO:0000313" key="11">
    <source>
        <dbReference type="Proteomes" id="UP001221142"/>
    </source>
</evidence>
<dbReference type="PANTHER" id="PTHR13035:SF0">
    <property type="entry name" value="PROTEIN N-TERMINAL GLUTAMINE AMIDOHYDROLASE"/>
    <property type="match status" value="1"/>
</dbReference>
<dbReference type="GO" id="GO:0070773">
    <property type="term" value="F:protein-N-terminal glutamine amidohydrolase activity"/>
    <property type="evidence" value="ECO:0007669"/>
    <property type="project" value="UniProtKB-UniRule"/>
</dbReference>
<dbReference type="Pfam" id="PF09764">
    <property type="entry name" value="Nt_Gln_amidase"/>
    <property type="match status" value="1"/>
</dbReference>
<keyword evidence="5 8" id="KW-0378">Hydrolase</keyword>
<sequence>MSLSIPTTIYTPYYCEENVYLACEAMASEDVSAVFISNHEKTVALWNQKLSQDPQFPVFWDYHCVLLFRGPEQFYIYDLDTRLPCPCPLKDYLNQTFRQDIPESFHRFARSSR</sequence>
<comment type="similarity">
    <text evidence="1 8">Belongs to the NTAQ1 family.</text>
</comment>
<dbReference type="EMBL" id="JARKIF010000008">
    <property type="protein sequence ID" value="KAJ7632478.1"/>
    <property type="molecule type" value="Genomic_DNA"/>
</dbReference>
<comment type="function">
    <text evidence="8">Mediates the side-chain deamidation of N-terminal glutamine residues to glutamate, an important step in N-end rule pathway of protein degradation. Conversion of the resulting N-terminal glutamine to glutamate renders the protein susceptible to arginylation, polyubiquitination and degradation as specified by the N-end rule. Does not act on substrates with internal or C-terminal glutamine and does not act on non-glutamine residues in any position.</text>
</comment>
<name>A0AAD7BW99_9AGAR</name>
<feature type="domain" description="Protein N-terminal glutamine amidohydrolase alpha beta roll" evidence="9">
    <location>
        <begin position="10"/>
        <end position="109"/>
    </location>
</feature>
<evidence type="ECO:0000256" key="2">
    <source>
        <dbReference type="ARBA" id="ARBA00011245"/>
    </source>
</evidence>
<keyword evidence="11" id="KW-1185">Reference proteome</keyword>
<evidence type="ECO:0000259" key="9">
    <source>
        <dbReference type="Pfam" id="PF09764"/>
    </source>
</evidence>
<evidence type="ECO:0000256" key="3">
    <source>
        <dbReference type="ARBA" id="ARBA00012718"/>
    </source>
</evidence>
<dbReference type="InterPro" id="IPR039733">
    <property type="entry name" value="NTAQ1"/>
</dbReference>
<dbReference type="InterPro" id="IPR023128">
    <property type="entry name" value="Prot_N_Gln_amidohydro_ab_roll"/>
</dbReference>
<dbReference type="InterPro" id="IPR037132">
    <property type="entry name" value="N_Gln_amidohydro_ab_roll_sf"/>
</dbReference>
<gene>
    <name evidence="10" type="ORF">FB45DRAFT_504691</name>
</gene>